<reference evidence="1 2" key="2">
    <citation type="submission" date="2020-07" db="EMBL/GenBank/DDBJ databases">
        <title>Genome assembly of wild tea tree DASZ reveals pedigree and selection history of tea varieties.</title>
        <authorList>
            <person name="Zhang W."/>
        </authorList>
    </citation>
    <scope>NUCLEOTIDE SEQUENCE [LARGE SCALE GENOMIC DNA]</scope>
    <source>
        <strain evidence="2">cv. G240</strain>
        <tissue evidence="1">Leaf</tissue>
    </source>
</reference>
<comment type="caution">
    <text evidence="1">The sequence shown here is derived from an EMBL/GenBank/DDBJ whole genome shotgun (WGS) entry which is preliminary data.</text>
</comment>
<evidence type="ECO:0000313" key="2">
    <source>
        <dbReference type="Proteomes" id="UP000593564"/>
    </source>
</evidence>
<keyword evidence="2" id="KW-1185">Reference proteome</keyword>
<protein>
    <submittedName>
        <fullName evidence="1">Uncharacterized protein</fullName>
    </submittedName>
</protein>
<sequence>MWYNGLFNTDSILKEQHQWQQEQERCSIIYISSSENTKSDLGTEGIGLFAFGLRQAPSRSLAFGDPQGP</sequence>
<organism evidence="1 2">
    <name type="scientific">Camellia sinensis</name>
    <name type="common">Tea plant</name>
    <name type="synonym">Thea sinensis</name>
    <dbReference type="NCBI Taxonomy" id="4442"/>
    <lineage>
        <taxon>Eukaryota</taxon>
        <taxon>Viridiplantae</taxon>
        <taxon>Streptophyta</taxon>
        <taxon>Embryophyta</taxon>
        <taxon>Tracheophyta</taxon>
        <taxon>Spermatophyta</taxon>
        <taxon>Magnoliopsida</taxon>
        <taxon>eudicotyledons</taxon>
        <taxon>Gunneridae</taxon>
        <taxon>Pentapetalae</taxon>
        <taxon>asterids</taxon>
        <taxon>Ericales</taxon>
        <taxon>Theaceae</taxon>
        <taxon>Camellia</taxon>
    </lineage>
</organism>
<gene>
    <name evidence="1" type="ORF">HYC85_023956</name>
</gene>
<accession>A0A7J7GGT0</accession>
<name>A0A7J7GGT0_CAMSI</name>
<dbReference type="AlphaFoldDB" id="A0A7J7GGT0"/>
<dbReference type="Proteomes" id="UP000593564">
    <property type="component" value="Unassembled WGS sequence"/>
</dbReference>
<dbReference type="EMBL" id="JACBKZ010000011">
    <property type="protein sequence ID" value="KAF5939697.1"/>
    <property type="molecule type" value="Genomic_DNA"/>
</dbReference>
<reference evidence="2" key="1">
    <citation type="journal article" date="2020" name="Nat. Commun.">
        <title>Genome assembly of wild tea tree DASZ reveals pedigree and selection history of tea varieties.</title>
        <authorList>
            <person name="Zhang W."/>
            <person name="Zhang Y."/>
            <person name="Qiu H."/>
            <person name="Guo Y."/>
            <person name="Wan H."/>
            <person name="Zhang X."/>
            <person name="Scossa F."/>
            <person name="Alseekh S."/>
            <person name="Zhang Q."/>
            <person name="Wang P."/>
            <person name="Xu L."/>
            <person name="Schmidt M.H."/>
            <person name="Jia X."/>
            <person name="Li D."/>
            <person name="Zhu A."/>
            <person name="Guo F."/>
            <person name="Chen W."/>
            <person name="Ni D."/>
            <person name="Usadel B."/>
            <person name="Fernie A.R."/>
            <person name="Wen W."/>
        </authorList>
    </citation>
    <scope>NUCLEOTIDE SEQUENCE [LARGE SCALE GENOMIC DNA]</scope>
    <source>
        <strain evidence="2">cv. G240</strain>
    </source>
</reference>
<proteinExistence type="predicted"/>
<evidence type="ECO:0000313" key="1">
    <source>
        <dbReference type="EMBL" id="KAF5939697.1"/>
    </source>
</evidence>